<keyword evidence="1" id="KW-1133">Transmembrane helix</keyword>
<feature type="transmembrane region" description="Helical" evidence="1">
    <location>
        <begin position="29"/>
        <end position="47"/>
    </location>
</feature>
<keyword evidence="1" id="KW-0472">Membrane</keyword>
<protein>
    <submittedName>
        <fullName evidence="2">Uncharacterized protein</fullName>
    </submittedName>
</protein>
<organism evidence="2 3">
    <name type="scientific">Streptomyces lancefieldiae</name>
    <dbReference type="NCBI Taxonomy" id="3075520"/>
    <lineage>
        <taxon>Bacteria</taxon>
        <taxon>Bacillati</taxon>
        <taxon>Actinomycetota</taxon>
        <taxon>Actinomycetes</taxon>
        <taxon>Kitasatosporales</taxon>
        <taxon>Streptomycetaceae</taxon>
        <taxon>Streptomyces</taxon>
    </lineage>
</organism>
<dbReference type="EMBL" id="JAVRFH010000021">
    <property type="protein sequence ID" value="MDT0612676.1"/>
    <property type="molecule type" value="Genomic_DNA"/>
</dbReference>
<reference evidence="2" key="1">
    <citation type="submission" date="2024-05" db="EMBL/GenBank/DDBJ databases">
        <title>30 novel species of actinomycetes from the DSMZ collection.</title>
        <authorList>
            <person name="Nouioui I."/>
        </authorList>
    </citation>
    <scope>NUCLEOTIDE SEQUENCE</scope>
    <source>
        <strain evidence="2">DSM 40712</strain>
    </source>
</reference>
<dbReference type="RefSeq" id="WP_311574723.1">
    <property type="nucleotide sequence ID" value="NZ_JAVRFH010000021.1"/>
</dbReference>
<comment type="caution">
    <text evidence="2">The sequence shown here is derived from an EMBL/GenBank/DDBJ whole genome shotgun (WGS) entry which is preliminary data.</text>
</comment>
<evidence type="ECO:0000256" key="1">
    <source>
        <dbReference type="SAM" id="Phobius"/>
    </source>
</evidence>
<evidence type="ECO:0000313" key="2">
    <source>
        <dbReference type="EMBL" id="MDT0612676.1"/>
    </source>
</evidence>
<gene>
    <name evidence="2" type="ORF">RM812_21015</name>
</gene>
<proteinExistence type="predicted"/>
<keyword evidence="1" id="KW-0812">Transmembrane</keyword>
<accession>A0ABU3AV30</accession>
<evidence type="ECO:0000313" key="3">
    <source>
        <dbReference type="Proteomes" id="UP001180724"/>
    </source>
</evidence>
<dbReference type="Proteomes" id="UP001180724">
    <property type="component" value="Unassembled WGS sequence"/>
</dbReference>
<sequence length="70" mass="7625">MQLVVFAVVVAAGIGLVVMVVNRLLAHWWVLVMVLVLAVLAGARLTLTREALIDGADRARRRTAGILRLH</sequence>
<name>A0ABU3AV30_9ACTN</name>
<keyword evidence="3" id="KW-1185">Reference proteome</keyword>